<evidence type="ECO:0000256" key="5">
    <source>
        <dbReference type="PIRSR" id="PIRSR615500-1"/>
    </source>
</evidence>
<dbReference type="KEGG" id="ahb:bsdtb5_32900"/>
<feature type="active site" description="Charge relay system" evidence="5 6">
    <location>
        <position position="497"/>
    </location>
</feature>
<dbReference type="PANTHER" id="PTHR43806:SF11">
    <property type="entry name" value="CEREVISIN-RELATED"/>
    <property type="match status" value="1"/>
</dbReference>
<keyword evidence="4 6" id="KW-0720">Serine protease</keyword>
<dbReference type="PRINTS" id="PR00723">
    <property type="entry name" value="SUBTILISIN"/>
</dbReference>
<organism evidence="8 9">
    <name type="scientific">Anaeromicropila herbilytica</name>
    <dbReference type="NCBI Taxonomy" id="2785025"/>
    <lineage>
        <taxon>Bacteria</taxon>
        <taxon>Bacillati</taxon>
        <taxon>Bacillota</taxon>
        <taxon>Clostridia</taxon>
        <taxon>Lachnospirales</taxon>
        <taxon>Lachnospiraceae</taxon>
        <taxon>Anaeromicropila</taxon>
    </lineage>
</organism>
<dbReference type="EMBL" id="AP024169">
    <property type="protein sequence ID" value="BCN31995.1"/>
    <property type="molecule type" value="Genomic_DNA"/>
</dbReference>
<dbReference type="AlphaFoldDB" id="A0A7R7EN97"/>
<evidence type="ECO:0000256" key="3">
    <source>
        <dbReference type="ARBA" id="ARBA00022801"/>
    </source>
</evidence>
<keyword evidence="9" id="KW-1185">Reference proteome</keyword>
<feature type="domain" description="Peptidase S8/S53" evidence="7">
    <location>
        <begin position="432"/>
        <end position="552"/>
    </location>
</feature>
<dbReference type="InterPro" id="IPR023827">
    <property type="entry name" value="Peptidase_S8_Asp-AS"/>
</dbReference>
<dbReference type="GO" id="GO:0006508">
    <property type="term" value="P:proteolysis"/>
    <property type="evidence" value="ECO:0007669"/>
    <property type="project" value="UniProtKB-KW"/>
</dbReference>
<dbReference type="InterPro" id="IPR015500">
    <property type="entry name" value="Peptidase_S8_subtilisin-rel"/>
</dbReference>
<dbReference type="SUPFAM" id="SSF52743">
    <property type="entry name" value="Subtilisin-like"/>
    <property type="match status" value="1"/>
</dbReference>
<dbReference type="Gene3D" id="2.60.120.1290">
    <property type="match status" value="1"/>
</dbReference>
<sequence>MTQEEKYKIISNDFVDLYIEYNRNPKLLDIYQGATTHPINTRYAIAYVPASQLTEEFISKRGYAPLPHLYGLTSEKSIEASGVNKLRRLPGFSLRGNGVITAVIDTGIDYTNPIFQREDGSSKIIAIWDQTIDSANRYPENTFYGTEYSSEEINKALKSENPLQLVPSTDTNGHGTMLAGLIVGSEVAGSDFSGVVPDSDIIIVKLKEAKQVFRDFFIIPSDVPCYQENDIAWALDYVVKVARREKKPLSICIGVGSSQGSHDGRGPFDNTLGFYADSIGIAVSIAAGNEGNGGRHFYSTVDSSVGYSTVELKVGENEPGFAMEIWGTLPNTYSIDIYSPSGEYIPRISESLRVNQEVRFIFEDTVIYIDYQLVETHTGSQLILLRFKNPTAGIWRFRVYSRGDLMGAFHIWLPMDGFISNNTSFIQPDPYTTVLNPGNTIQPITVTAYNPNNDALYLQASKGYSRENKIKPELAAPGDNIVIPNLQKGFTTASGTSLAAAHTAGIAAMLLQWGIVEGNYPRIDSIAIKKYLIRGAKRIPGQTYPNRDWGYGIIDLYNTLNVLRADFPNI</sequence>
<keyword evidence="2 6" id="KW-0645">Protease</keyword>
<dbReference type="PANTHER" id="PTHR43806">
    <property type="entry name" value="PEPTIDASE S8"/>
    <property type="match status" value="1"/>
</dbReference>
<proteinExistence type="inferred from homology"/>
<dbReference type="GO" id="GO:0004252">
    <property type="term" value="F:serine-type endopeptidase activity"/>
    <property type="evidence" value="ECO:0007669"/>
    <property type="project" value="UniProtKB-UniRule"/>
</dbReference>
<dbReference type="PROSITE" id="PS51892">
    <property type="entry name" value="SUBTILASE"/>
    <property type="match status" value="1"/>
</dbReference>
<dbReference type="InterPro" id="IPR000209">
    <property type="entry name" value="Peptidase_S8/S53_dom"/>
</dbReference>
<dbReference type="PROSITE" id="PS00136">
    <property type="entry name" value="SUBTILASE_ASP"/>
    <property type="match status" value="1"/>
</dbReference>
<evidence type="ECO:0000256" key="2">
    <source>
        <dbReference type="ARBA" id="ARBA00022670"/>
    </source>
</evidence>
<dbReference type="InterPro" id="IPR050131">
    <property type="entry name" value="Peptidase_S8_subtilisin-like"/>
</dbReference>
<protein>
    <recommendedName>
        <fullName evidence="7">Peptidase S8/S53 domain-containing protein</fullName>
    </recommendedName>
</protein>
<feature type="active site" description="Charge relay system" evidence="5 6">
    <location>
        <position position="174"/>
    </location>
</feature>
<dbReference type="InterPro" id="IPR017310">
    <property type="entry name" value="Pept_S8A_subtilisin_clostridia"/>
</dbReference>
<evidence type="ECO:0000256" key="4">
    <source>
        <dbReference type="ARBA" id="ARBA00022825"/>
    </source>
</evidence>
<dbReference type="PIRSF" id="PIRSF037894">
    <property type="entry name" value="Subtilisin_rel_CspABC"/>
    <property type="match status" value="1"/>
</dbReference>
<dbReference type="InterPro" id="IPR036852">
    <property type="entry name" value="Peptidase_S8/S53_dom_sf"/>
</dbReference>
<dbReference type="Proteomes" id="UP000595897">
    <property type="component" value="Chromosome"/>
</dbReference>
<reference evidence="8 9" key="1">
    <citation type="submission" date="2020-11" db="EMBL/GenBank/DDBJ databases">
        <title>Draft genome sequencing of a Lachnospiraceae strain isolated from anoxic soil subjected to BSD treatment.</title>
        <authorList>
            <person name="Uek A."/>
            <person name="Tonouchi A."/>
        </authorList>
    </citation>
    <scope>NUCLEOTIDE SEQUENCE [LARGE SCALE GENOMIC DNA]</scope>
    <source>
        <strain evidence="8 9">TB5</strain>
    </source>
</reference>
<evidence type="ECO:0000256" key="6">
    <source>
        <dbReference type="PROSITE-ProRule" id="PRU01240"/>
    </source>
</evidence>
<evidence type="ECO:0000256" key="1">
    <source>
        <dbReference type="ARBA" id="ARBA00011073"/>
    </source>
</evidence>
<dbReference type="InterPro" id="IPR034045">
    <property type="entry name" value="Pep_S8_CspA-like"/>
</dbReference>
<dbReference type="Gene3D" id="3.40.50.200">
    <property type="entry name" value="Peptidase S8/S53 domain"/>
    <property type="match status" value="1"/>
</dbReference>
<evidence type="ECO:0000313" key="8">
    <source>
        <dbReference type="EMBL" id="BCN31995.1"/>
    </source>
</evidence>
<gene>
    <name evidence="8" type="ORF">bsdtb5_32900</name>
</gene>
<comment type="similarity">
    <text evidence="1 6">Belongs to the peptidase S8 family.</text>
</comment>
<feature type="active site" description="Charge relay system" evidence="5 6">
    <location>
        <position position="105"/>
    </location>
</feature>
<feature type="domain" description="Peptidase S8/S53" evidence="7">
    <location>
        <begin position="96"/>
        <end position="293"/>
    </location>
</feature>
<dbReference type="Pfam" id="PF00082">
    <property type="entry name" value="Peptidase_S8"/>
    <property type="match status" value="2"/>
</dbReference>
<dbReference type="CDD" id="cd07478">
    <property type="entry name" value="Peptidases_S8_CspA-like"/>
    <property type="match status" value="1"/>
</dbReference>
<name>A0A7R7EN97_9FIRM</name>
<evidence type="ECO:0000313" key="9">
    <source>
        <dbReference type="Proteomes" id="UP000595897"/>
    </source>
</evidence>
<evidence type="ECO:0000259" key="7">
    <source>
        <dbReference type="Pfam" id="PF00082"/>
    </source>
</evidence>
<keyword evidence="3 6" id="KW-0378">Hydrolase</keyword>
<accession>A0A7R7EN97</accession>
<dbReference type="RefSeq" id="WP_271713079.1">
    <property type="nucleotide sequence ID" value="NZ_AP024169.1"/>
</dbReference>